<protein>
    <submittedName>
        <fullName evidence="2">Uncharacterized protein</fullName>
    </submittedName>
</protein>
<proteinExistence type="predicted"/>
<reference evidence="2" key="1">
    <citation type="journal article" date="2015" name="Nature">
        <title>Complex archaea that bridge the gap between prokaryotes and eukaryotes.</title>
        <authorList>
            <person name="Spang A."/>
            <person name="Saw J.H."/>
            <person name="Jorgensen S.L."/>
            <person name="Zaremba-Niedzwiedzka K."/>
            <person name="Martijn J."/>
            <person name="Lind A.E."/>
            <person name="van Eijk R."/>
            <person name="Schleper C."/>
            <person name="Guy L."/>
            <person name="Ettema T.J."/>
        </authorList>
    </citation>
    <scope>NUCLEOTIDE SEQUENCE</scope>
</reference>
<evidence type="ECO:0000313" key="2">
    <source>
        <dbReference type="EMBL" id="KKN65970.1"/>
    </source>
</evidence>
<name>A0A0F9SAP5_9ZZZZ</name>
<organism evidence="2">
    <name type="scientific">marine sediment metagenome</name>
    <dbReference type="NCBI Taxonomy" id="412755"/>
    <lineage>
        <taxon>unclassified sequences</taxon>
        <taxon>metagenomes</taxon>
        <taxon>ecological metagenomes</taxon>
    </lineage>
</organism>
<dbReference type="EMBL" id="LAZR01000513">
    <property type="protein sequence ID" value="KKN65970.1"/>
    <property type="molecule type" value="Genomic_DNA"/>
</dbReference>
<keyword evidence="1" id="KW-0812">Transmembrane</keyword>
<gene>
    <name evidence="2" type="ORF">LCGC14_0476730</name>
</gene>
<comment type="caution">
    <text evidence="2">The sequence shown here is derived from an EMBL/GenBank/DDBJ whole genome shotgun (WGS) entry which is preliminary data.</text>
</comment>
<evidence type="ECO:0000256" key="1">
    <source>
        <dbReference type="SAM" id="Phobius"/>
    </source>
</evidence>
<sequence>MNPIDKLYWLGTIPLFLVGTIILVNTNANVSDQFLWLIGVALYVFIMFHIGNKYDEKQK</sequence>
<feature type="transmembrane region" description="Helical" evidence="1">
    <location>
        <begin position="34"/>
        <end position="51"/>
    </location>
</feature>
<dbReference type="AlphaFoldDB" id="A0A0F9SAP5"/>
<keyword evidence="1" id="KW-0472">Membrane</keyword>
<feature type="transmembrane region" description="Helical" evidence="1">
    <location>
        <begin position="7"/>
        <end position="28"/>
    </location>
</feature>
<keyword evidence="1" id="KW-1133">Transmembrane helix</keyword>
<accession>A0A0F9SAP5</accession>